<dbReference type="Gene3D" id="1.10.1400.10">
    <property type="match status" value="1"/>
</dbReference>
<feature type="active site" description="Nucleophile" evidence="4">
    <location>
        <position position="162"/>
    </location>
</feature>
<dbReference type="InterPro" id="IPR029055">
    <property type="entry name" value="Ntn_hydrolases_N"/>
</dbReference>
<feature type="region of interest" description="Disordered" evidence="6">
    <location>
        <begin position="555"/>
        <end position="578"/>
    </location>
</feature>
<dbReference type="Gene3D" id="2.30.120.10">
    <property type="match status" value="1"/>
</dbReference>
<protein>
    <submittedName>
        <fullName evidence="7">Antibiotic transporter</fullName>
    </submittedName>
</protein>
<evidence type="ECO:0000313" key="8">
    <source>
        <dbReference type="Proteomes" id="UP000321049"/>
    </source>
</evidence>
<dbReference type="EMBL" id="BJWH01000015">
    <property type="protein sequence ID" value="GEL99215.1"/>
    <property type="molecule type" value="Genomic_DNA"/>
</dbReference>
<keyword evidence="8" id="KW-1185">Reference proteome</keyword>
<keyword evidence="5" id="KW-0106">Calcium</keyword>
<evidence type="ECO:0000313" key="7">
    <source>
        <dbReference type="EMBL" id="GEL99215.1"/>
    </source>
</evidence>
<dbReference type="Gene3D" id="1.10.439.10">
    <property type="entry name" value="Penicillin Amidohydrolase, domain 1"/>
    <property type="match status" value="1"/>
</dbReference>
<feature type="binding site" evidence="5">
    <location>
        <position position="402"/>
    </location>
    <ligand>
        <name>Ca(2+)</name>
        <dbReference type="ChEBI" id="CHEBI:29108"/>
    </ligand>
</feature>
<dbReference type="InterPro" id="IPR014395">
    <property type="entry name" value="Pen/GL7ACA/AHL_acylase"/>
</dbReference>
<organism evidence="7 8">
    <name type="scientific">Cellulomonas terrae</name>
    <dbReference type="NCBI Taxonomy" id="311234"/>
    <lineage>
        <taxon>Bacteria</taxon>
        <taxon>Bacillati</taxon>
        <taxon>Actinomycetota</taxon>
        <taxon>Actinomycetes</taxon>
        <taxon>Micrococcales</taxon>
        <taxon>Cellulomonadaceae</taxon>
        <taxon>Cellulomonas</taxon>
    </lineage>
</organism>
<evidence type="ECO:0000256" key="6">
    <source>
        <dbReference type="SAM" id="MobiDB-lite"/>
    </source>
</evidence>
<reference evidence="7 8" key="1">
    <citation type="submission" date="2019-07" db="EMBL/GenBank/DDBJ databases">
        <title>Whole genome shotgun sequence of Cellulomonas terrae NBRC 100819.</title>
        <authorList>
            <person name="Hosoyama A."/>
            <person name="Uohara A."/>
            <person name="Ohji S."/>
            <person name="Ichikawa N."/>
        </authorList>
    </citation>
    <scope>NUCLEOTIDE SEQUENCE [LARGE SCALE GENOMIC DNA]</scope>
    <source>
        <strain evidence="7 8">NBRC 100819</strain>
    </source>
</reference>
<accession>A0A511JMW8</accession>
<evidence type="ECO:0000256" key="4">
    <source>
        <dbReference type="PIRSR" id="PIRSR001227-1"/>
    </source>
</evidence>
<dbReference type="PANTHER" id="PTHR34218:SF4">
    <property type="entry name" value="ACYL-HOMOSERINE LACTONE ACYLASE QUIP"/>
    <property type="match status" value="1"/>
</dbReference>
<dbReference type="PIRSF" id="PIRSF001227">
    <property type="entry name" value="Pen_acylase"/>
    <property type="match status" value="1"/>
</dbReference>
<dbReference type="InterPro" id="IPR043146">
    <property type="entry name" value="Penicillin_amidase_N_B-knob"/>
</dbReference>
<dbReference type="InterPro" id="IPR002692">
    <property type="entry name" value="S45"/>
</dbReference>
<dbReference type="RefSeq" id="WP_146846880.1">
    <property type="nucleotide sequence ID" value="NZ_BJWH01000015.1"/>
</dbReference>
<dbReference type="GO" id="GO:0016811">
    <property type="term" value="F:hydrolase activity, acting on carbon-nitrogen (but not peptide) bonds, in linear amides"/>
    <property type="evidence" value="ECO:0007669"/>
    <property type="project" value="InterPro"/>
</dbReference>
<dbReference type="Gene3D" id="3.60.20.10">
    <property type="entry name" value="Glutamine Phosphoribosylpyrophosphate, subunit 1, domain 1"/>
    <property type="match status" value="1"/>
</dbReference>
<dbReference type="AlphaFoldDB" id="A0A511JMW8"/>
<comment type="similarity">
    <text evidence="1">Belongs to the peptidase S45 family.</text>
</comment>
<dbReference type="OrthoDB" id="9759796at2"/>
<proteinExistence type="inferred from homology"/>
<comment type="cofactor">
    <cofactor evidence="5">
        <name>Ca(2+)</name>
        <dbReference type="ChEBI" id="CHEBI:29108"/>
    </cofactor>
    <text evidence="5">Binds 1 Ca(2+) ion per dimer.</text>
</comment>
<gene>
    <name evidence="7" type="ORF">CTE05_27620</name>
</gene>
<feature type="binding site" evidence="5">
    <location>
        <position position="237"/>
    </location>
    <ligand>
        <name>Ca(2+)</name>
        <dbReference type="ChEBI" id="CHEBI:29108"/>
    </ligand>
</feature>
<evidence type="ECO:0000256" key="3">
    <source>
        <dbReference type="ARBA" id="ARBA00023145"/>
    </source>
</evidence>
<evidence type="ECO:0000256" key="2">
    <source>
        <dbReference type="ARBA" id="ARBA00022801"/>
    </source>
</evidence>
<dbReference type="Proteomes" id="UP000321049">
    <property type="component" value="Unassembled WGS sequence"/>
</dbReference>
<evidence type="ECO:0000256" key="1">
    <source>
        <dbReference type="ARBA" id="ARBA00006586"/>
    </source>
</evidence>
<evidence type="ECO:0000256" key="5">
    <source>
        <dbReference type="PIRSR" id="PIRSR001227-2"/>
    </source>
</evidence>
<dbReference type="InterPro" id="IPR043147">
    <property type="entry name" value="Penicillin_amidase_A-knob"/>
</dbReference>
<dbReference type="GO" id="GO:0017000">
    <property type="term" value="P:antibiotic biosynthetic process"/>
    <property type="evidence" value="ECO:0007669"/>
    <property type="project" value="InterPro"/>
</dbReference>
<keyword evidence="2" id="KW-0378">Hydrolase</keyword>
<dbReference type="GO" id="GO:0046872">
    <property type="term" value="F:metal ion binding"/>
    <property type="evidence" value="ECO:0007669"/>
    <property type="project" value="UniProtKB-KW"/>
</dbReference>
<dbReference type="InterPro" id="IPR023343">
    <property type="entry name" value="Penicillin_amidase_dom1"/>
</dbReference>
<keyword evidence="5" id="KW-0479">Metal-binding</keyword>
<keyword evidence="3" id="KW-0865">Zymogen</keyword>
<sequence length="684" mass="73587">MTVFRDALGVPHVRARDALALAREQGRVTARDRGLQIEVDRWRAEGHLAERVGADGVEWDRFARRARLADTAQRAYDRLGDEDRAFVDAYVAGVNAGLDRDVLDPSAPHEPWRAWVPLGIMLVNHALFSMFPRLLWNEHVRLTLGDDGIDLFDSAETASSGSNAWALHGSRTTSGLPLLAGDPHRVIELPGVYQQVRLACDEFDVLGLAFPGVPGVQHFGHTGSAAWGITNAIAHHVEVFRERLSPDGRSALGPDGWAPVTRHVETIRVRGGGDVDVEVVETERGPLVLDGFSVRFPARVASDVGFSCLLPLLRSRSAADVVDALRGWVDPVNRVLTADADGTVLSLDAGLVVTRPAQDRRLPHDAWSEAARPAPWHRLADPTRVTDVAVDANERPADAGRDLGRAYVAPYRARRIRELLDTGGTFGPADQAAIHGDTVLGTAEELLGWVRRADALSPGAAALRDRLLAWDRHMAADSTDAGAFAAWRTEVATLLTAHPALAPLHAPHGRGVLLDPWLGVGPRVADALPRLLGAAGFGIEGIAVTREALERVASAGGSTGGADPSGYERAAPADQTWGDRHRLQPVPTLLGFPGPAVDAVPLSGDTDCVRCTASVPGVSDRSWRGSVARWVWDLGDRRRSRWGVPFGASGDPTSVHAIDQLPTWVAAETVEVVTDWDLLVEETP</sequence>
<dbReference type="SUPFAM" id="SSF56235">
    <property type="entry name" value="N-terminal nucleophile aminohydrolases (Ntn hydrolases)"/>
    <property type="match status" value="1"/>
</dbReference>
<dbReference type="PANTHER" id="PTHR34218">
    <property type="entry name" value="PEPTIDASE S45 PENICILLIN AMIDASE"/>
    <property type="match status" value="1"/>
</dbReference>
<name>A0A511JMW8_9CELL</name>
<comment type="caution">
    <text evidence="7">The sequence shown here is derived from an EMBL/GenBank/DDBJ whole genome shotgun (WGS) entry which is preliminary data.</text>
</comment>
<dbReference type="Pfam" id="PF01804">
    <property type="entry name" value="Penicil_amidase"/>
    <property type="match status" value="1"/>
</dbReference>